<comment type="caution">
    <text evidence="8">The sequence shown here is derived from an EMBL/GenBank/DDBJ whole genome shotgun (WGS) entry which is preliminary data.</text>
</comment>
<comment type="similarity">
    <text evidence="1">Belongs to the transferase hexapeptide repeat family.</text>
</comment>
<comment type="catalytic activity">
    <reaction evidence="6">
        <text>L-serine + acetyl-CoA = O-acetyl-L-serine + CoA</text>
        <dbReference type="Rhea" id="RHEA:24560"/>
        <dbReference type="ChEBI" id="CHEBI:33384"/>
        <dbReference type="ChEBI" id="CHEBI:57287"/>
        <dbReference type="ChEBI" id="CHEBI:57288"/>
        <dbReference type="ChEBI" id="CHEBI:58340"/>
        <dbReference type="EC" id="2.3.1.30"/>
    </reaction>
</comment>
<dbReference type="InterPro" id="IPR053376">
    <property type="entry name" value="Serine_acetyltransferase"/>
</dbReference>
<accession>A0ABV6S9B9</accession>
<protein>
    <recommendedName>
        <fullName evidence="2">serine O-acetyltransferase</fullName>
        <ecNumber evidence="2">2.3.1.30</ecNumber>
    </recommendedName>
</protein>
<evidence type="ECO:0000256" key="3">
    <source>
        <dbReference type="ARBA" id="ARBA00022605"/>
    </source>
</evidence>
<proteinExistence type="inferred from homology"/>
<dbReference type="EC" id="2.3.1.30" evidence="2"/>
<dbReference type="Gene3D" id="1.10.3130.10">
    <property type="entry name" value="serine acetyltransferase, domain 1"/>
    <property type="match status" value="1"/>
</dbReference>
<dbReference type="Gene3D" id="2.160.10.10">
    <property type="entry name" value="Hexapeptide repeat proteins"/>
    <property type="match status" value="1"/>
</dbReference>
<evidence type="ECO:0000313" key="9">
    <source>
        <dbReference type="Proteomes" id="UP001589858"/>
    </source>
</evidence>
<evidence type="ECO:0000313" key="8">
    <source>
        <dbReference type="EMBL" id="MFC0685302.1"/>
    </source>
</evidence>
<dbReference type="SUPFAM" id="SSF51161">
    <property type="entry name" value="Trimeric LpxA-like enzymes"/>
    <property type="match status" value="1"/>
</dbReference>
<keyword evidence="9" id="KW-1185">Reference proteome</keyword>
<keyword evidence="4" id="KW-0808">Transferase</keyword>
<evidence type="ECO:0000256" key="2">
    <source>
        <dbReference type="ARBA" id="ARBA00013266"/>
    </source>
</evidence>
<dbReference type="InterPro" id="IPR011004">
    <property type="entry name" value="Trimer_LpxA-like_sf"/>
</dbReference>
<evidence type="ECO:0000256" key="7">
    <source>
        <dbReference type="SAM" id="MobiDB-lite"/>
    </source>
</evidence>
<dbReference type="RefSeq" id="WP_267223588.1">
    <property type="nucleotide sequence ID" value="NZ_JAPCWC010000024.1"/>
</dbReference>
<organism evidence="8 9">
    <name type="scientific">Novosphingobium clariflavum</name>
    <dbReference type="NCBI Taxonomy" id="2029884"/>
    <lineage>
        <taxon>Bacteria</taxon>
        <taxon>Pseudomonadati</taxon>
        <taxon>Pseudomonadota</taxon>
        <taxon>Alphaproteobacteria</taxon>
        <taxon>Sphingomonadales</taxon>
        <taxon>Sphingomonadaceae</taxon>
        <taxon>Novosphingobium</taxon>
    </lineage>
</organism>
<evidence type="ECO:0000256" key="4">
    <source>
        <dbReference type="ARBA" id="ARBA00022679"/>
    </source>
</evidence>
<evidence type="ECO:0000256" key="1">
    <source>
        <dbReference type="ARBA" id="ARBA00007274"/>
    </source>
</evidence>
<keyword evidence="3" id="KW-0028">Amino-acid biosynthesis</keyword>
<gene>
    <name evidence="8" type="primary">epsC</name>
    <name evidence="8" type="ORF">ACFFF8_11905</name>
</gene>
<dbReference type="InterPro" id="IPR042122">
    <property type="entry name" value="Ser_AcTrfase_N_sf"/>
</dbReference>
<dbReference type="Proteomes" id="UP001589858">
    <property type="component" value="Unassembled WGS sequence"/>
</dbReference>
<dbReference type="CDD" id="cd03354">
    <property type="entry name" value="LbH_SAT"/>
    <property type="match status" value="1"/>
</dbReference>
<dbReference type="Pfam" id="PF00132">
    <property type="entry name" value="Hexapep"/>
    <property type="match status" value="1"/>
</dbReference>
<reference evidence="8 9" key="1">
    <citation type="submission" date="2024-09" db="EMBL/GenBank/DDBJ databases">
        <authorList>
            <person name="Sun Q."/>
            <person name="Mori K."/>
        </authorList>
    </citation>
    <scope>NUCLEOTIDE SEQUENCE [LARGE SCALE GENOMIC DNA]</scope>
    <source>
        <strain evidence="8 9">CICC 11035S</strain>
    </source>
</reference>
<name>A0ABV6S9B9_9SPHN</name>
<keyword evidence="5" id="KW-0012">Acyltransferase</keyword>
<dbReference type="InterPro" id="IPR045304">
    <property type="entry name" value="LbH_SAT"/>
</dbReference>
<dbReference type="InterPro" id="IPR001451">
    <property type="entry name" value="Hexapep"/>
</dbReference>
<feature type="region of interest" description="Disordered" evidence="7">
    <location>
        <begin position="1"/>
        <end position="22"/>
    </location>
</feature>
<evidence type="ECO:0000256" key="6">
    <source>
        <dbReference type="ARBA" id="ARBA00049486"/>
    </source>
</evidence>
<feature type="region of interest" description="Disordered" evidence="7">
    <location>
        <begin position="119"/>
        <end position="141"/>
    </location>
</feature>
<sequence>MTTENSAPEAQSAAPGAAQNAGEDNADFWHVGEIVGELAQIRQHWRATNSPHAEHGVGGFPSRVRLAKVADELCGALFPLRLGPDFVRPHNEETFVTQSLQIALSRLQAQVRLEFAYSGEIGGEDGGPESGPESGPRPSERRADEIVLAFSRQLPAIRRQLDRDLEAAYAGDPSARSIDEVLICYPGLLAIIHYRLAHVLHGLGAPLVARILSEIAHGTTGIDIHPAARIGHGFFIDHGTGVVIGETAIVGNNVRIYQGVTLGAKAYPLDGSVAAAKASARHPVVEDDVVIYAGATILGRVTIGKGAEIGGNVWLTHGVPAYSVVRQARAVVVSTGNRTVPADAVN</sequence>
<dbReference type="EMBL" id="JBHLTM010000046">
    <property type="protein sequence ID" value="MFC0685302.1"/>
    <property type="molecule type" value="Genomic_DNA"/>
</dbReference>
<evidence type="ECO:0000256" key="5">
    <source>
        <dbReference type="ARBA" id="ARBA00023315"/>
    </source>
</evidence>
<dbReference type="PANTHER" id="PTHR42811">
    <property type="entry name" value="SERINE ACETYLTRANSFERASE"/>
    <property type="match status" value="1"/>
</dbReference>
<dbReference type="NCBIfam" id="NF041874">
    <property type="entry name" value="EPS_EpsC"/>
    <property type="match status" value="1"/>
</dbReference>